<dbReference type="EMBL" id="REGN01000583">
    <property type="protein sequence ID" value="RNA40857.1"/>
    <property type="molecule type" value="Genomic_DNA"/>
</dbReference>
<protein>
    <submittedName>
        <fullName evidence="1">Uncharacterized protein</fullName>
    </submittedName>
</protein>
<evidence type="ECO:0000313" key="1">
    <source>
        <dbReference type="EMBL" id="RNA40857.1"/>
    </source>
</evidence>
<keyword evidence="2" id="KW-1185">Reference proteome</keyword>
<dbReference type="Proteomes" id="UP000276133">
    <property type="component" value="Unassembled WGS sequence"/>
</dbReference>
<evidence type="ECO:0000313" key="2">
    <source>
        <dbReference type="Proteomes" id="UP000276133"/>
    </source>
</evidence>
<reference evidence="1 2" key="1">
    <citation type="journal article" date="2018" name="Sci. Rep.">
        <title>Genomic signatures of local adaptation to the degree of environmental predictability in rotifers.</title>
        <authorList>
            <person name="Franch-Gras L."/>
            <person name="Hahn C."/>
            <person name="Garcia-Roger E.M."/>
            <person name="Carmona M.J."/>
            <person name="Serra M."/>
            <person name="Gomez A."/>
        </authorList>
    </citation>
    <scope>NUCLEOTIDE SEQUENCE [LARGE SCALE GENOMIC DNA]</scope>
    <source>
        <strain evidence="1">HYR1</strain>
    </source>
</reference>
<dbReference type="AlphaFoldDB" id="A0A3M7SYR0"/>
<sequence>MQLTRWVSRSFSVSLSISSGGSRSNRTFNIGSGSSVSRSDKSQLVRCCCCESLCSRLADNKETMPHLQSNTMRHILDLKKIISVPLVKVCAAKTKSPRAKVSIARERS</sequence>
<organism evidence="1 2">
    <name type="scientific">Brachionus plicatilis</name>
    <name type="common">Marine rotifer</name>
    <name type="synonym">Brachionus muelleri</name>
    <dbReference type="NCBI Taxonomy" id="10195"/>
    <lineage>
        <taxon>Eukaryota</taxon>
        <taxon>Metazoa</taxon>
        <taxon>Spiralia</taxon>
        <taxon>Gnathifera</taxon>
        <taxon>Rotifera</taxon>
        <taxon>Eurotatoria</taxon>
        <taxon>Monogononta</taxon>
        <taxon>Pseudotrocha</taxon>
        <taxon>Ploima</taxon>
        <taxon>Brachionidae</taxon>
        <taxon>Brachionus</taxon>
    </lineage>
</organism>
<accession>A0A3M7SYR0</accession>
<proteinExistence type="predicted"/>
<gene>
    <name evidence="1" type="ORF">BpHYR1_003583</name>
</gene>
<name>A0A3M7SYR0_BRAPC</name>
<comment type="caution">
    <text evidence="1">The sequence shown here is derived from an EMBL/GenBank/DDBJ whole genome shotgun (WGS) entry which is preliminary data.</text>
</comment>